<evidence type="ECO:0000256" key="1">
    <source>
        <dbReference type="ARBA" id="ARBA00004370"/>
    </source>
</evidence>
<dbReference type="AlphaFoldDB" id="A0A0B7GR13"/>
<dbReference type="GO" id="GO:0005525">
    <property type="term" value="F:GTP binding"/>
    <property type="evidence" value="ECO:0007669"/>
    <property type="project" value="UniProtKB-KW"/>
</dbReference>
<dbReference type="RefSeq" id="WP_024753514.1">
    <property type="nucleotide sequence ID" value="NZ_CDNC01000004.1"/>
</dbReference>
<proteinExistence type="predicted"/>
<comment type="subcellular location">
    <subcellularLocation>
        <location evidence="1">Membrane</location>
    </subcellularLocation>
</comment>
<dbReference type="PANTHER" id="PTHR10465:SF0">
    <property type="entry name" value="SARCALUMENIN"/>
    <property type="match status" value="1"/>
</dbReference>
<dbReference type="GO" id="GO:0016020">
    <property type="term" value="C:membrane"/>
    <property type="evidence" value="ECO:0007669"/>
    <property type="project" value="UniProtKB-SubCell"/>
</dbReference>
<keyword evidence="7" id="KW-1133">Transmembrane helix</keyword>
<keyword evidence="3" id="KW-0378">Hydrolase</keyword>
<protein>
    <recommendedName>
        <fullName evidence="8">Dynamin N-terminal domain-containing protein</fullName>
    </recommendedName>
</protein>
<organism evidence="9 11">
    <name type="scientific">Treponema phagedenis</name>
    <dbReference type="NCBI Taxonomy" id="162"/>
    <lineage>
        <taxon>Bacteria</taxon>
        <taxon>Pseudomonadati</taxon>
        <taxon>Spirochaetota</taxon>
        <taxon>Spirochaetia</taxon>
        <taxon>Spirochaetales</taxon>
        <taxon>Treponemataceae</taxon>
        <taxon>Treponema</taxon>
    </lineage>
</organism>
<evidence type="ECO:0000256" key="2">
    <source>
        <dbReference type="ARBA" id="ARBA00022741"/>
    </source>
</evidence>
<dbReference type="Pfam" id="PF00350">
    <property type="entry name" value="Dynamin_N"/>
    <property type="match status" value="1"/>
</dbReference>
<accession>A0A0B7GR13</accession>
<sequence length="596" mass="67930">MLSGIVGYAVLPAVLFIAFLIVVFLSVKKQKQITAELAQRTKIYDEQSEVLKNTQLAKDEVDAELVQRIKMYDEQSEVLKETQSAKEKVDAELAQRTQMYDEQSEKLKEAQSVKDELGTNLSFIASVFNAPPVENESLEEFSRLLNHDYIEYANKNDSLAEEATAFLQLQNVERELQLVVNCPILYKKNIVALAGSFSSGKSSFINSLFQNNDIRLPTGIQPVTALPAYIIAGEKPSITGYSWVGGIVNITKEMFKKFSHDKLKSFSFSIKTILPYVTINAKLSNAFEHICFIDTPGYNPGTKTESDMQTSLEYVEQASALIWVISVESGTLTNDDREMLEKIFDQDPNKQLFVVCNKADLRTEDEVEDVCEEIREQLDMFGIPYVDLMPYSSLGLDDALDSDKSSPLQSFFKSLNHKNTHKANHLKSIVKDIFNRYITADEDRIEHLTKYKAMLNKINLNIFAAVEKMQSDISYYKIRMDKKFKKESKKKAEGTEENDPLSALGLFFGSNRKKAVKQEKETEKQRGKKMQETVNQADKEINEQIFDEEDDGYSETLMEMMKDYASKIEAYEDDIRTAKKLRDKMLACISDIFSNE</sequence>
<keyword evidence="5 7" id="KW-0472">Membrane</keyword>
<dbReference type="InterPro" id="IPR045063">
    <property type="entry name" value="Dynamin_N"/>
</dbReference>
<dbReference type="SUPFAM" id="SSF52540">
    <property type="entry name" value="P-loop containing nucleoside triphosphate hydrolases"/>
    <property type="match status" value="1"/>
</dbReference>
<evidence type="ECO:0000313" key="12">
    <source>
        <dbReference type="Proteomes" id="UP000323594"/>
    </source>
</evidence>
<reference evidence="10 12" key="3">
    <citation type="submission" date="2019-08" db="EMBL/GenBank/DDBJ databases">
        <authorList>
            <person name="Kuhnert P."/>
        </authorList>
    </citation>
    <scope>NUCLEOTIDE SEQUENCE [LARGE SCALE GENOMIC DNA]</scope>
    <source>
        <strain evidence="10 12">B36.5</strain>
    </source>
</reference>
<evidence type="ECO:0000313" key="11">
    <source>
        <dbReference type="Proteomes" id="UP000042527"/>
    </source>
</evidence>
<dbReference type="EMBL" id="CP042817">
    <property type="protein sequence ID" value="QEJ98325.1"/>
    <property type="molecule type" value="Genomic_DNA"/>
</dbReference>
<dbReference type="InterPro" id="IPR027094">
    <property type="entry name" value="Mitofusin_fam"/>
</dbReference>
<feature type="domain" description="Dynamin N-terminal" evidence="8">
    <location>
        <begin position="191"/>
        <end position="358"/>
    </location>
</feature>
<gene>
    <name evidence="10" type="ORF">FUT82_10165</name>
    <name evidence="9" type="ORF">TPHV1_120017</name>
</gene>
<evidence type="ECO:0000256" key="4">
    <source>
        <dbReference type="ARBA" id="ARBA00023134"/>
    </source>
</evidence>
<dbReference type="InterPro" id="IPR027417">
    <property type="entry name" value="P-loop_NTPase"/>
</dbReference>
<name>A0A0B7GR13_TREPH</name>
<evidence type="ECO:0000256" key="7">
    <source>
        <dbReference type="SAM" id="Phobius"/>
    </source>
</evidence>
<keyword evidence="6" id="KW-0175">Coiled coil</keyword>
<evidence type="ECO:0000256" key="3">
    <source>
        <dbReference type="ARBA" id="ARBA00022801"/>
    </source>
</evidence>
<dbReference type="GO" id="GO:0003924">
    <property type="term" value="F:GTPase activity"/>
    <property type="evidence" value="ECO:0007669"/>
    <property type="project" value="InterPro"/>
</dbReference>
<evidence type="ECO:0000259" key="8">
    <source>
        <dbReference type="Pfam" id="PF00350"/>
    </source>
</evidence>
<feature type="coiled-coil region" evidence="6">
    <location>
        <begin position="554"/>
        <end position="581"/>
    </location>
</feature>
<reference evidence="11" key="2">
    <citation type="submission" date="2015-01" db="EMBL/GenBank/DDBJ databases">
        <authorList>
            <person name="Manzoor Shahid"/>
            <person name="Zubair Saima"/>
        </authorList>
    </citation>
    <scope>NUCLEOTIDE SEQUENCE [LARGE SCALE GENOMIC DNA]</scope>
    <source>
        <strain evidence="11">V1</strain>
    </source>
</reference>
<keyword evidence="7" id="KW-0812">Transmembrane</keyword>
<dbReference type="OrthoDB" id="88903at2"/>
<keyword evidence="2" id="KW-0547">Nucleotide-binding</keyword>
<dbReference type="Proteomes" id="UP000323594">
    <property type="component" value="Chromosome"/>
</dbReference>
<evidence type="ECO:0000256" key="5">
    <source>
        <dbReference type="ARBA" id="ARBA00023136"/>
    </source>
</evidence>
<dbReference type="GeneID" id="57753016"/>
<reference evidence="9" key="1">
    <citation type="submission" date="2015-01" db="EMBL/GenBank/DDBJ databases">
        <authorList>
            <person name="Xiang T."/>
            <person name="Song Y."/>
            <person name="Huang L."/>
            <person name="Wang B."/>
            <person name="Wu P."/>
        </authorList>
    </citation>
    <scope>NUCLEOTIDE SEQUENCE [LARGE SCALE GENOMIC DNA]</scope>
    <source>
        <strain evidence="9">V1</strain>
    </source>
</reference>
<keyword evidence="11" id="KW-1185">Reference proteome</keyword>
<evidence type="ECO:0000256" key="6">
    <source>
        <dbReference type="SAM" id="Coils"/>
    </source>
</evidence>
<dbReference type="EMBL" id="CDNC01000004">
    <property type="protein sequence ID" value="CEM60888.1"/>
    <property type="molecule type" value="Genomic_DNA"/>
</dbReference>
<feature type="transmembrane region" description="Helical" evidence="7">
    <location>
        <begin position="6"/>
        <end position="27"/>
    </location>
</feature>
<dbReference type="PANTHER" id="PTHR10465">
    <property type="entry name" value="TRANSMEMBRANE GTPASE FZO1"/>
    <property type="match status" value="1"/>
</dbReference>
<evidence type="ECO:0000313" key="9">
    <source>
        <dbReference type="EMBL" id="CEM60888.1"/>
    </source>
</evidence>
<dbReference type="Proteomes" id="UP000042527">
    <property type="component" value="Unassembled WGS sequence"/>
</dbReference>
<dbReference type="Gene3D" id="3.40.50.300">
    <property type="entry name" value="P-loop containing nucleotide triphosphate hydrolases"/>
    <property type="match status" value="1"/>
</dbReference>
<keyword evidence="4" id="KW-0342">GTP-binding</keyword>
<evidence type="ECO:0000313" key="10">
    <source>
        <dbReference type="EMBL" id="QEJ98325.1"/>
    </source>
</evidence>